<dbReference type="PANTHER" id="PTHR43342">
    <property type="entry name" value="NADH-QUINONE OXIDOREDUCTASE, E SUBUNIT"/>
    <property type="match status" value="1"/>
</dbReference>
<comment type="cofactor">
    <cofactor evidence="6">
        <name>[2Fe-2S] cluster</name>
        <dbReference type="ChEBI" id="CHEBI:190135"/>
    </cofactor>
</comment>
<dbReference type="Proteomes" id="UP000605992">
    <property type="component" value="Unassembled WGS sequence"/>
</dbReference>
<dbReference type="PANTHER" id="PTHR43342:SF1">
    <property type="entry name" value="BIFURCATING [FEFE] HYDROGENASE GAMMA SUBUNIT"/>
    <property type="match status" value="1"/>
</dbReference>
<dbReference type="PIRSF" id="PIRSF000216">
    <property type="entry name" value="NADH_DH_24kDa"/>
    <property type="match status" value="1"/>
</dbReference>
<evidence type="ECO:0000313" key="8">
    <source>
        <dbReference type="EMBL" id="GII58357.1"/>
    </source>
</evidence>
<comment type="cofactor">
    <cofactor evidence="7">
        <name>[2Fe-2S] cluster</name>
        <dbReference type="ChEBI" id="CHEBI:190135"/>
    </cofactor>
    <text evidence="7">Binds 1 [2Fe-2S] cluster.</text>
</comment>
<dbReference type="AlphaFoldDB" id="A0A8J3Y037"/>
<feature type="binding site" evidence="7">
    <location>
        <position position="88"/>
    </location>
    <ligand>
        <name>[2Fe-2S] cluster</name>
        <dbReference type="ChEBI" id="CHEBI:190135"/>
    </ligand>
</feature>
<accession>A0A8J3Y037</accession>
<evidence type="ECO:0000256" key="6">
    <source>
        <dbReference type="ARBA" id="ARBA00034078"/>
    </source>
</evidence>
<dbReference type="RefSeq" id="WP_239119560.1">
    <property type="nucleotide sequence ID" value="NZ_BOOR01000063.1"/>
</dbReference>
<evidence type="ECO:0000256" key="2">
    <source>
        <dbReference type="ARBA" id="ARBA00022714"/>
    </source>
</evidence>
<dbReference type="GO" id="GO:0046872">
    <property type="term" value="F:metal ion binding"/>
    <property type="evidence" value="ECO:0007669"/>
    <property type="project" value="UniProtKB-KW"/>
</dbReference>
<organism evidence="8 9">
    <name type="scientific">Planotetraspora thailandica</name>
    <dbReference type="NCBI Taxonomy" id="487172"/>
    <lineage>
        <taxon>Bacteria</taxon>
        <taxon>Bacillati</taxon>
        <taxon>Actinomycetota</taxon>
        <taxon>Actinomycetes</taxon>
        <taxon>Streptosporangiales</taxon>
        <taxon>Streptosporangiaceae</taxon>
        <taxon>Planotetraspora</taxon>
    </lineage>
</organism>
<evidence type="ECO:0000256" key="1">
    <source>
        <dbReference type="ARBA" id="ARBA00010643"/>
    </source>
</evidence>
<sequence length="157" mass="16966">MTSSPTQSLEDRVRSIAARHRDERGALMPILHAVMEEMGHVDPAVIPVLADELNLSRADVYGVITFYHDFRQTPPGRRTVRICRAEACQAVGAAELVDRAKSRLGVGFGETTADGAVTLEQVFCLGNCATGPSVQVDDRLYGRVSAEKLDGILEVSA</sequence>
<reference evidence="8" key="1">
    <citation type="submission" date="2021-01" db="EMBL/GenBank/DDBJ databases">
        <title>Whole genome shotgun sequence of Planotetraspora thailandica NBRC 104271.</title>
        <authorList>
            <person name="Komaki H."/>
            <person name="Tamura T."/>
        </authorList>
    </citation>
    <scope>NUCLEOTIDE SEQUENCE</scope>
    <source>
        <strain evidence="8">NBRC 104271</strain>
    </source>
</reference>
<comment type="caution">
    <text evidence="8">The sequence shown here is derived from an EMBL/GenBank/DDBJ whole genome shotgun (WGS) entry which is preliminary data.</text>
</comment>
<dbReference type="NCBIfam" id="NF004638">
    <property type="entry name" value="PRK05988.1"/>
    <property type="match status" value="1"/>
</dbReference>
<dbReference type="InterPro" id="IPR002023">
    <property type="entry name" value="NuoE-like"/>
</dbReference>
<dbReference type="Pfam" id="PF01257">
    <property type="entry name" value="2Fe-2S_thioredx"/>
    <property type="match status" value="1"/>
</dbReference>
<keyword evidence="2 7" id="KW-0001">2Fe-2S</keyword>
<dbReference type="Gene3D" id="1.10.10.1590">
    <property type="entry name" value="NADH-quinone oxidoreductase subunit E"/>
    <property type="match status" value="1"/>
</dbReference>
<keyword evidence="5 7" id="KW-0411">Iron-sulfur</keyword>
<dbReference type="InterPro" id="IPR028431">
    <property type="entry name" value="NADP_DH_HndA-like"/>
</dbReference>
<dbReference type="CDD" id="cd03081">
    <property type="entry name" value="TRX_Fd_NuoE_FDH_gamma"/>
    <property type="match status" value="1"/>
</dbReference>
<evidence type="ECO:0000256" key="5">
    <source>
        <dbReference type="ARBA" id="ARBA00023014"/>
    </source>
</evidence>
<dbReference type="PROSITE" id="PS01099">
    <property type="entry name" value="COMPLEX1_24K"/>
    <property type="match status" value="1"/>
</dbReference>
<comment type="similarity">
    <text evidence="1">Belongs to the complex I 24 kDa subunit family.</text>
</comment>
<evidence type="ECO:0000256" key="7">
    <source>
        <dbReference type="PIRSR" id="PIRSR000216-1"/>
    </source>
</evidence>
<dbReference type="InterPro" id="IPR041921">
    <property type="entry name" value="NuoE_N"/>
</dbReference>
<keyword evidence="9" id="KW-1185">Reference proteome</keyword>
<protein>
    <submittedName>
        <fullName evidence="8">Formate dehydrogenase subunit gamma</fullName>
    </submittedName>
</protein>
<dbReference type="GO" id="GO:0051537">
    <property type="term" value="F:2 iron, 2 sulfur cluster binding"/>
    <property type="evidence" value="ECO:0007669"/>
    <property type="project" value="UniProtKB-KW"/>
</dbReference>
<dbReference type="SUPFAM" id="SSF52833">
    <property type="entry name" value="Thioredoxin-like"/>
    <property type="match status" value="1"/>
</dbReference>
<dbReference type="InterPro" id="IPR036249">
    <property type="entry name" value="Thioredoxin-like_sf"/>
</dbReference>
<dbReference type="EMBL" id="BOOR01000063">
    <property type="protein sequence ID" value="GII58357.1"/>
    <property type="molecule type" value="Genomic_DNA"/>
</dbReference>
<evidence type="ECO:0000256" key="3">
    <source>
        <dbReference type="ARBA" id="ARBA00022723"/>
    </source>
</evidence>
<keyword evidence="4 7" id="KW-0408">Iron</keyword>
<feature type="binding site" evidence="7">
    <location>
        <position position="83"/>
    </location>
    <ligand>
        <name>[2Fe-2S] cluster</name>
        <dbReference type="ChEBI" id="CHEBI:190135"/>
    </ligand>
</feature>
<evidence type="ECO:0000313" key="9">
    <source>
        <dbReference type="Proteomes" id="UP000605992"/>
    </source>
</evidence>
<keyword evidence="3 7" id="KW-0479">Metal-binding</keyword>
<feature type="binding site" evidence="7">
    <location>
        <position position="128"/>
    </location>
    <ligand>
        <name>[2Fe-2S] cluster</name>
        <dbReference type="ChEBI" id="CHEBI:190135"/>
    </ligand>
</feature>
<proteinExistence type="inferred from homology"/>
<gene>
    <name evidence="8" type="ORF">Pth03_67460</name>
</gene>
<name>A0A8J3Y037_9ACTN</name>
<dbReference type="Gene3D" id="3.40.30.10">
    <property type="entry name" value="Glutaredoxin"/>
    <property type="match status" value="1"/>
</dbReference>
<dbReference type="GO" id="GO:0016491">
    <property type="term" value="F:oxidoreductase activity"/>
    <property type="evidence" value="ECO:0007669"/>
    <property type="project" value="InterPro"/>
</dbReference>
<feature type="binding site" evidence="7">
    <location>
        <position position="124"/>
    </location>
    <ligand>
        <name>[2Fe-2S] cluster</name>
        <dbReference type="ChEBI" id="CHEBI:190135"/>
    </ligand>
</feature>
<evidence type="ECO:0000256" key="4">
    <source>
        <dbReference type="ARBA" id="ARBA00023004"/>
    </source>
</evidence>